<keyword evidence="3" id="KW-1185">Reference proteome</keyword>
<dbReference type="Proteomes" id="UP000559182">
    <property type="component" value="Unassembled WGS sequence"/>
</dbReference>
<name>A0A839N7L5_9MICO</name>
<feature type="chain" id="PRO_5039586086" evidence="1">
    <location>
        <begin position="19"/>
        <end position="126"/>
    </location>
</feature>
<dbReference type="RefSeq" id="WP_183322207.1">
    <property type="nucleotide sequence ID" value="NZ_JACHVQ010000003.1"/>
</dbReference>
<dbReference type="AlphaFoldDB" id="A0A839N7L5"/>
<dbReference type="EMBL" id="JACHVQ010000003">
    <property type="protein sequence ID" value="MBB2893770.1"/>
    <property type="molecule type" value="Genomic_DNA"/>
</dbReference>
<protein>
    <submittedName>
        <fullName evidence="2">Uncharacterized protein</fullName>
    </submittedName>
</protein>
<keyword evidence="1" id="KW-0732">Signal</keyword>
<gene>
    <name evidence="2" type="ORF">FHU39_003801</name>
</gene>
<feature type="signal peptide" evidence="1">
    <location>
        <begin position="1"/>
        <end position="18"/>
    </location>
</feature>
<accession>A0A839N7L5</accession>
<sequence>MSMTGKVGGAAVAASALAASVLLLTGYGSDPPSQHGDCNARIRFHDTVFRSHNLVNEATPVKDEAIGTGEVVGCDLDVVDHVAVHKVQGVDPGLAIAVVGEQWPGVYVREGTKPSDWPTQLRTRTS</sequence>
<proteinExistence type="predicted"/>
<evidence type="ECO:0000313" key="2">
    <source>
        <dbReference type="EMBL" id="MBB2893770.1"/>
    </source>
</evidence>
<evidence type="ECO:0000313" key="3">
    <source>
        <dbReference type="Proteomes" id="UP000559182"/>
    </source>
</evidence>
<evidence type="ECO:0000256" key="1">
    <source>
        <dbReference type="SAM" id="SignalP"/>
    </source>
</evidence>
<comment type="caution">
    <text evidence="2">The sequence shown here is derived from an EMBL/GenBank/DDBJ whole genome shotgun (WGS) entry which is preliminary data.</text>
</comment>
<organism evidence="2 3">
    <name type="scientific">Flexivirga oryzae</name>
    <dbReference type="NCBI Taxonomy" id="1794944"/>
    <lineage>
        <taxon>Bacteria</taxon>
        <taxon>Bacillati</taxon>
        <taxon>Actinomycetota</taxon>
        <taxon>Actinomycetes</taxon>
        <taxon>Micrococcales</taxon>
        <taxon>Dermacoccaceae</taxon>
        <taxon>Flexivirga</taxon>
    </lineage>
</organism>
<reference evidence="2 3" key="1">
    <citation type="submission" date="2020-08" db="EMBL/GenBank/DDBJ databases">
        <title>Sequencing the genomes of 1000 actinobacteria strains.</title>
        <authorList>
            <person name="Klenk H.-P."/>
        </authorList>
    </citation>
    <scope>NUCLEOTIDE SEQUENCE [LARGE SCALE GENOMIC DNA]</scope>
    <source>
        <strain evidence="2 3">DSM 105369</strain>
    </source>
</reference>